<reference evidence="2 3" key="1">
    <citation type="journal article" date="2014" name="Nat. Commun.">
        <title>Physiological and genomic features of highly alkaliphilic hydrogen-utilizing Betaproteobacteria from a continental serpentinizing site.</title>
        <authorList>
            <person name="Suzuki S."/>
            <person name="Kuenen J.G."/>
            <person name="Schipper K."/>
            <person name="van der Velde S."/>
            <person name="Ishii S."/>
            <person name="Wu A."/>
            <person name="Sorokin D.Y."/>
            <person name="Tenney A."/>
            <person name="Meng X.Y."/>
            <person name="Morrill P.L."/>
            <person name="Kamagata Y."/>
            <person name="Muyzer G."/>
            <person name="Nealson K.H."/>
        </authorList>
    </citation>
    <scope>NUCLEOTIDE SEQUENCE [LARGE SCALE GENOMIC DNA]</scope>
    <source>
        <strain evidence="2 3">A1</strain>
    </source>
</reference>
<evidence type="ECO:0000313" key="2">
    <source>
        <dbReference type="EMBL" id="BAO80319.1"/>
    </source>
</evidence>
<feature type="transmembrane region" description="Helical" evidence="1">
    <location>
        <begin position="6"/>
        <end position="30"/>
    </location>
</feature>
<feature type="transmembrane region" description="Helical" evidence="1">
    <location>
        <begin position="73"/>
        <end position="90"/>
    </location>
</feature>
<keyword evidence="3" id="KW-1185">Reference proteome</keyword>
<organism evidence="2 3">
    <name type="scientific">Serpentinimonas raichei</name>
    <dbReference type="NCBI Taxonomy" id="1458425"/>
    <lineage>
        <taxon>Bacteria</taxon>
        <taxon>Pseudomonadati</taxon>
        <taxon>Pseudomonadota</taxon>
        <taxon>Betaproteobacteria</taxon>
        <taxon>Burkholderiales</taxon>
        <taxon>Comamonadaceae</taxon>
        <taxon>Serpentinimonas</taxon>
    </lineage>
</organism>
<dbReference type="STRING" id="1458425.SRAA_0465"/>
<dbReference type="Proteomes" id="UP000067461">
    <property type="component" value="Chromosome"/>
</dbReference>
<accession>A0A060NN38</accession>
<dbReference type="AlphaFoldDB" id="A0A060NN38"/>
<protein>
    <submittedName>
        <fullName evidence="2">Transposase and inactivated derivatives</fullName>
    </submittedName>
</protein>
<name>A0A060NN38_9BURK</name>
<dbReference type="RefSeq" id="WP_029463036.1">
    <property type="nucleotide sequence ID" value="NZ_AP014568.1"/>
</dbReference>
<dbReference type="HOGENOM" id="CLU_164747_0_0_4"/>
<keyword evidence="1" id="KW-0812">Transmembrane</keyword>
<dbReference type="EMBL" id="AP014568">
    <property type="protein sequence ID" value="BAO80319.1"/>
    <property type="molecule type" value="Genomic_DNA"/>
</dbReference>
<keyword evidence="1" id="KW-1133">Transmembrane helix</keyword>
<feature type="transmembrane region" description="Helical" evidence="1">
    <location>
        <begin position="42"/>
        <end position="67"/>
    </location>
</feature>
<evidence type="ECO:0000256" key="1">
    <source>
        <dbReference type="SAM" id="Phobius"/>
    </source>
</evidence>
<gene>
    <name evidence="2" type="ORF">SRAA_0465</name>
</gene>
<evidence type="ECO:0000313" key="3">
    <source>
        <dbReference type="Proteomes" id="UP000067461"/>
    </source>
</evidence>
<dbReference type="KEGG" id="cbaa:SRAA_0465"/>
<keyword evidence="1" id="KW-0472">Membrane</keyword>
<proteinExistence type="predicted"/>
<sequence length="93" mass="9990">MSFFDGLLHLFNFFLPALGMAALLAPALVWGQGAGSRRGARFKSLLLGWLALSALGALVLLAGLWWHGRDGRMATYAALVVALGSAVAYWRSR</sequence>